<organism evidence="1 2">
    <name type="scientific">Cronartium quercuum f. sp. fusiforme G11</name>
    <dbReference type="NCBI Taxonomy" id="708437"/>
    <lineage>
        <taxon>Eukaryota</taxon>
        <taxon>Fungi</taxon>
        <taxon>Dikarya</taxon>
        <taxon>Basidiomycota</taxon>
        <taxon>Pucciniomycotina</taxon>
        <taxon>Pucciniomycetes</taxon>
        <taxon>Pucciniales</taxon>
        <taxon>Coleosporiaceae</taxon>
        <taxon>Cronartium</taxon>
    </lineage>
</organism>
<sequence>MSTPPPMNSKINLFKSASHIIHNSPNKEPFKGMLGKAIVQSINAALIALQEKVDRKPVRVQGAMLLKSGDFHINMDNCLMKNWLVEDKHVWLTISHKDFEMAQTKHPVLFNYVPADSGKS</sequence>
<gene>
    <name evidence="1" type="ORF">CROQUDRAFT_130712</name>
</gene>
<evidence type="ECO:0000313" key="1">
    <source>
        <dbReference type="EMBL" id="KAG0150321.1"/>
    </source>
</evidence>
<proteinExistence type="predicted"/>
<accession>A0A9P6TF68</accession>
<evidence type="ECO:0000313" key="2">
    <source>
        <dbReference type="Proteomes" id="UP000886653"/>
    </source>
</evidence>
<comment type="caution">
    <text evidence="1">The sequence shown here is derived from an EMBL/GenBank/DDBJ whole genome shotgun (WGS) entry which is preliminary data.</text>
</comment>
<reference evidence="1" key="1">
    <citation type="submission" date="2013-11" db="EMBL/GenBank/DDBJ databases">
        <title>Genome sequence of the fusiform rust pathogen reveals effectors for host alternation and coevolution with pine.</title>
        <authorList>
            <consortium name="DOE Joint Genome Institute"/>
            <person name="Smith K."/>
            <person name="Pendleton A."/>
            <person name="Kubisiak T."/>
            <person name="Anderson C."/>
            <person name="Salamov A."/>
            <person name="Aerts A."/>
            <person name="Riley R."/>
            <person name="Clum A."/>
            <person name="Lindquist E."/>
            <person name="Ence D."/>
            <person name="Campbell M."/>
            <person name="Kronenberg Z."/>
            <person name="Feau N."/>
            <person name="Dhillon B."/>
            <person name="Hamelin R."/>
            <person name="Burleigh J."/>
            <person name="Smith J."/>
            <person name="Yandell M."/>
            <person name="Nelson C."/>
            <person name="Grigoriev I."/>
            <person name="Davis J."/>
        </authorList>
    </citation>
    <scope>NUCLEOTIDE SEQUENCE</scope>
    <source>
        <strain evidence="1">G11</strain>
    </source>
</reference>
<dbReference type="EMBL" id="MU167220">
    <property type="protein sequence ID" value="KAG0150321.1"/>
    <property type="molecule type" value="Genomic_DNA"/>
</dbReference>
<name>A0A9P6TF68_9BASI</name>
<dbReference type="AlphaFoldDB" id="A0A9P6TF68"/>
<dbReference type="Proteomes" id="UP000886653">
    <property type="component" value="Unassembled WGS sequence"/>
</dbReference>
<protein>
    <submittedName>
        <fullName evidence="1">Uncharacterized protein</fullName>
    </submittedName>
</protein>
<keyword evidence="2" id="KW-1185">Reference proteome</keyword>